<dbReference type="EMBL" id="UGSC01000001">
    <property type="protein sequence ID" value="SUA62675.1"/>
    <property type="molecule type" value="Genomic_DNA"/>
</dbReference>
<keyword evidence="5" id="KW-0489">Methyltransferase</keyword>
<evidence type="ECO:0000313" key="6">
    <source>
        <dbReference type="Proteomes" id="UP000254400"/>
    </source>
</evidence>
<dbReference type="InterPro" id="IPR003313">
    <property type="entry name" value="AraC-bd"/>
</dbReference>
<dbReference type="Gene3D" id="1.10.10.60">
    <property type="entry name" value="Homeodomain-like"/>
    <property type="match status" value="2"/>
</dbReference>
<dbReference type="PANTHER" id="PTHR43280:SF28">
    <property type="entry name" value="HTH-TYPE TRANSCRIPTIONAL ACTIVATOR RHAS"/>
    <property type="match status" value="1"/>
</dbReference>
<dbReference type="GO" id="GO:0043565">
    <property type="term" value="F:sequence-specific DNA binding"/>
    <property type="evidence" value="ECO:0007669"/>
    <property type="project" value="InterPro"/>
</dbReference>
<evidence type="ECO:0000256" key="3">
    <source>
        <dbReference type="ARBA" id="ARBA00023163"/>
    </source>
</evidence>
<dbReference type="Proteomes" id="UP000254400">
    <property type="component" value="Unassembled WGS sequence"/>
</dbReference>
<reference evidence="5 6" key="1">
    <citation type="submission" date="2018-06" db="EMBL/GenBank/DDBJ databases">
        <authorList>
            <consortium name="Pathogen Informatics"/>
            <person name="Doyle S."/>
        </authorList>
    </citation>
    <scope>NUCLEOTIDE SEQUENCE [LARGE SCALE GENOMIC DNA]</scope>
    <source>
        <strain evidence="5 6">NCTC10343</strain>
    </source>
</reference>
<dbReference type="AlphaFoldDB" id="A0A378XQF2"/>
<dbReference type="EC" id="2.1.1.-" evidence="5"/>
<accession>A0A378XQF2</accession>
<dbReference type="PROSITE" id="PS01124">
    <property type="entry name" value="HTH_ARAC_FAMILY_2"/>
    <property type="match status" value="1"/>
</dbReference>
<proteinExistence type="predicted"/>
<dbReference type="GO" id="GO:0003700">
    <property type="term" value="F:DNA-binding transcription factor activity"/>
    <property type="evidence" value="ECO:0007669"/>
    <property type="project" value="InterPro"/>
</dbReference>
<name>A0A378XQF2_PAEPO</name>
<dbReference type="Pfam" id="PF02311">
    <property type="entry name" value="AraC_binding"/>
    <property type="match status" value="1"/>
</dbReference>
<dbReference type="SUPFAM" id="SSF51215">
    <property type="entry name" value="Regulatory protein AraC"/>
    <property type="match status" value="1"/>
</dbReference>
<dbReference type="GO" id="GO:0008168">
    <property type="term" value="F:methyltransferase activity"/>
    <property type="evidence" value="ECO:0007669"/>
    <property type="project" value="UniProtKB-KW"/>
</dbReference>
<keyword evidence="2" id="KW-0238">DNA-binding</keyword>
<dbReference type="GO" id="GO:0032259">
    <property type="term" value="P:methylation"/>
    <property type="evidence" value="ECO:0007669"/>
    <property type="project" value="UniProtKB-KW"/>
</dbReference>
<dbReference type="PROSITE" id="PS00041">
    <property type="entry name" value="HTH_ARAC_FAMILY_1"/>
    <property type="match status" value="1"/>
</dbReference>
<feature type="domain" description="HTH araC/xylS-type" evidence="4">
    <location>
        <begin position="188"/>
        <end position="286"/>
    </location>
</feature>
<dbReference type="SMART" id="SM00342">
    <property type="entry name" value="HTH_ARAC"/>
    <property type="match status" value="1"/>
</dbReference>
<dbReference type="InterPro" id="IPR018062">
    <property type="entry name" value="HTH_AraC-typ_CS"/>
</dbReference>
<evidence type="ECO:0000256" key="1">
    <source>
        <dbReference type="ARBA" id="ARBA00023015"/>
    </source>
</evidence>
<evidence type="ECO:0000259" key="4">
    <source>
        <dbReference type="PROSITE" id="PS01124"/>
    </source>
</evidence>
<dbReference type="PANTHER" id="PTHR43280">
    <property type="entry name" value="ARAC-FAMILY TRANSCRIPTIONAL REGULATOR"/>
    <property type="match status" value="1"/>
</dbReference>
<dbReference type="Gene3D" id="2.60.120.280">
    <property type="entry name" value="Regulatory protein AraC"/>
    <property type="match status" value="1"/>
</dbReference>
<dbReference type="InterPro" id="IPR018060">
    <property type="entry name" value="HTH_AraC"/>
</dbReference>
<dbReference type="SUPFAM" id="SSF46689">
    <property type="entry name" value="Homeodomain-like"/>
    <property type="match status" value="2"/>
</dbReference>
<protein>
    <submittedName>
        <fullName evidence="5">AraC family transcriptional regulator</fullName>
        <ecNumber evidence="5">2.1.1.-</ecNumber>
    </submittedName>
</protein>
<evidence type="ECO:0000256" key="2">
    <source>
        <dbReference type="ARBA" id="ARBA00023125"/>
    </source>
</evidence>
<dbReference type="RefSeq" id="WP_016818854.1">
    <property type="nucleotide sequence ID" value="NZ_CP023711.1"/>
</dbReference>
<dbReference type="GeneID" id="93349234"/>
<keyword evidence="5" id="KW-0808">Transferase</keyword>
<keyword evidence="1" id="KW-0805">Transcription regulation</keyword>
<dbReference type="Pfam" id="PF12833">
    <property type="entry name" value="HTH_18"/>
    <property type="match status" value="1"/>
</dbReference>
<dbReference type="InterPro" id="IPR037923">
    <property type="entry name" value="HTH-like"/>
</dbReference>
<evidence type="ECO:0000313" key="5">
    <source>
        <dbReference type="EMBL" id="SUA62675.1"/>
    </source>
</evidence>
<dbReference type="InterPro" id="IPR009057">
    <property type="entry name" value="Homeodomain-like_sf"/>
</dbReference>
<gene>
    <name evidence="5" type="primary">adaA_1</name>
    <name evidence="5" type="ORF">NCTC10343_00412</name>
</gene>
<keyword evidence="3" id="KW-0804">Transcription</keyword>
<sequence length="293" mass="34015">MTTDQKNTEGLWNGEPVVIVRTPSAFAKQSLLYIQELGYFQKTSDFTIERKELTSFLLVFTLSGKGELLYRDKKYILKPHDLFFINCDEYLQYSTSGDEAWEFISLYLYGNLIEHFYEQFAKHNKPVISLHNPYVILDKLHALICGQSDRSLSGELLTSRLIGEILTYILQHPYDHRYVNAGTLSEVRQVQQYLDQSYCERITLDSLADMFNLNKFNLAKNFKKQIGFSPIDYLINVRITAAQGWLKTSDISIVDIARYVGIPNTSHFINLFKEHVGETPHSFRKKWGNRSKL</sequence>
<organism evidence="5 6">
    <name type="scientific">Paenibacillus polymyxa</name>
    <name type="common">Bacillus polymyxa</name>
    <dbReference type="NCBI Taxonomy" id="1406"/>
    <lineage>
        <taxon>Bacteria</taxon>
        <taxon>Bacillati</taxon>
        <taxon>Bacillota</taxon>
        <taxon>Bacilli</taxon>
        <taxon>Bacillales</taxon>
        <taxon>Paenibacillaceae</taxon>
        <taxon>Paenibacillus</taxon>
    </lineage>
</organism>